<dbReference type="EMBL" id="CP044222">
    <property type="protein sequence ID" value="QEW08687.1"/>
    <property type="molecule type" value="Genomic_DNA"/>
</dbReference>
<protein>
    <submittedName>
        <fullName evidence="2">Drug/metabolite transporter</fullName>
    </submittedName>
</protein>
<evidence type="ECO:0000313" key="3">
    <source>
        <dbReference type="Proteomes" id="UP000325606"/>
    </source>
</evidence>
<feature type="transmembrane region" description="Helical" evidence="1">
    <location>
        <begin position="130"/>
        <end position="154"/>
    </location>
</feature>
<keyword evidence="1" id="KW-0812">Transmembrane</keyword>
<feature type="transmembrane region" description="Helical" evidence="1">
    <location>
        <begin position="47"/>
        <end position="68"/>
    </location>
</feature>
<name>A0A5J6LJA0_9GAMM</name>
<keyword evidence="3" id="KW-1185">Reference proteome</keyword>
<keyword evidence="1" id="KW-1133">Transmembrane helix</keyword>
<dbReference type="Proteomes" id="UP000325606">
    <property type="component" value="Chromosome"/>
</dbReference>
<dbReference type="Gene3D" id="1.10.3730.20">
    <property type="match status" value="2"/>
</dbReference>
<feature type="transmembrane region" description="Helical" evidence="1">
    <location>
        <begin position="107"/>
        <end position="123"/>
    </location>
</feature>
<feature type="transmembrane region" description="Helical" evidence="1">
    <location>
        <begin position="266"/>
        <end position="283"/>
    </location>
</feature>
<proteinExistence type="predicted"/>
<feature type="transmembrane region" description="Helical" evidence="1">
    <location>
        <begin position="174"/>
        <end position="192"/>
    </location>
</feature>
<evidence type="ECO:0000256" key="1">
    <source>
        <dbReference type="SAM" id="Phobius"/>
    </source>
</evidence>
<feature type="transmembrane region" description="Helical" evidence="1">
    <location>
        <begin position="16"/>
        <end position="35"/>
    </location>
</feature>
<gene>
    <name evidence="2" type="ORF">F5I99_18025</name>
</gene>
<reference evidence="2 3" key="1">
    <citation type="submission" date="2019-09" db="EMBL/GenBank/DDBJ databases">
        <title>Nitrincola iocasae sp. nov., a bacterium isolated from the sediment collected at a cold seep field in South China Sea.</title>
        <authorList>
            <person name="Zhang H."/>
            <person name="Wang H."/>
            <person name="Li C."/>
        </authorList>
    </citation>
    <scope>NUCLEOTIDE SEQUENCE [LARGE SCALE GENOMIC DNA]</scope>
    <source>
        <strain evidence="2 3">KXZD1103</strain>
    </source>
</reference>
<sequence length="284" mass="30821">MHAGWNLLGKKQVPSLAFFSLAMLGGALLFAPLLLVGRDWVGLGTDFWWLLLFSGGFQGVYMAGLAWAYARGEISVLYPLARALPVLLVPCVSFIIWQHLALSLRDIGGMLLIALAGFMLPLVRPSAFSWSLYLTPALGFMLMAAAGTVGYSLIDKSAIDLMRADGLSATLAGLQYMVLQAWMAVLWMFPVVALMPSERAAARLLLQGPARIWVLAGLMVLSTYGLVLIAMAYTEDVSYLVALRQASIPLGALLGVFWLKETLSGFRWFSLALMMTGLVLVALN</sequence>
<organism evidence="2 3">
    <name type="scientific">Nitrincola iocasae</name>
    <dbReference type="NCBI Taxonomy" id="2614693"/>
    <lineage>
        <taxon>Bacteria</taxon>
        <taxon>Pseudomonadati</taxon>
        <taxon>Pseudomonadota</taxon>
        <taxon>Gammaproteobacteria</taxon>
        <taxon>Oceanospirillales</taxon>
        <taxon>Oceanospirillaceae</taxon>
        <taxon>Nitrincola</taxon>
    </lineage>
</organism>
<dbReference type="SUPFAM" id="SSF103481">
    <property type="entry name" value="Multidrug resistance efflux transporter EmrE"/>
    <property type="match status" value="1"/>
</dbReference>
<keyword evidence="1" id="KW-0472">Membrane</keyword>
<feature type="transmembrane region" description="Helical" evidence="1">
    <location>
        <begin position="212"/>
        <end position="233"/>
    </location>
</feature>
<dbReference type="AlphaFoldDB" id="A0A5J6LJA0"/>
<feature type="transmembrane region" description="Helical" evidence="1">
    <location>
        <begin position="80"/>
        <end position="101"/>
    </location>
</feature>
<dbReference type="InterPro" id="IPR037185">
    <property type="entry name" value="EmrE-like"/>
</dbReference>
<accession>A0A5J6LJA0</accession>
<dbReference type="KEGG" id="nik:F5I99_18025"/>
<evidence type="ECO:0000313" key="2">
    <source>
        <dbReference type="EMBL" id="QEW08687.1"/>
    </source>
</evidence>